<sequence length="112" mass="12793">MDTIWSKESDAILKVGRSLEDVGVYNWALTKTEALMALDRLEAEGIAILGGDVYVMQIDSLQSNYDNWYCDRDENESTLAFVSRSIAKAREYVTNYKLSRDAEYYFAIVPEC</sequence>
<accession>A0A1I3NEL3</accession>
<keyword evidence="3" id="KW-1185">Reference proteome</keyword>
<dbReference type="EMBL" id="FORX01000001">
    <property type="protein sequence ID" value="SFJ07622.1"/>
    <property type="molecule type" value="Genomic_DNA"/>
</dbReference>
<reference evidence="3" key="1">
    <citation type="submission" date="2016-10" db="EMBL/GenBank/DDBJ databases">
        <authorList>
            <person name="Varghese N."/>
            <person name="Submissions S."/>
        </authorList>
    </citation>
    <scope>NUCLEOTIDE SEQUENCE [LARGE SCALE GENOMIC DNA]</scope>
    <source>
        <strain evidence="3">DSM 5918</strain>
    </source>
</reference>
<organism evidence="2 3">
    <name type="scientific">Desulfomicrobium apsheronum</name>
    <dbReference type="NCBI Taxonomy" id="52560"/>
    <lineage>
        <taxon>Bacteria</taxon>
        <taxon>Pseudomonadati</taxon>
        <taxon>Thermodesulfobacteriota</taxon>
        <taxon>Desulfovibrionia</taxon>
        <taxon>Desulfovibrionales</taxon>
        <taxon>Desulfomicrobiaceae</taxon>
        <taxon>Desulfomicrobium</taxon>
    </lineage>
</organism>
<evidence type="ECO:0000313" key="3">
    <source>
        <dbReference type="Proteomes" id="UP000198635"/>
    </source>
</evidence>
<gene>
    <name evidence="2" type="ORF">SAMN04488082_101261</name>
</gene>
<protein>
    <submittedName>
        <fullName evidence="2">Immunity protein 40</fullName>
    </submittedName>
</protein>
<dbReference type="InterPro" id="IPR029080">
    <property type="entry name" value="Imm40"/>
</dbReference>
<dbReference type="STRING" id="52560.SAMN04488082_101261"/>
<feature type="domain" description="Immunity protein 40" evidence="1">
    <location>
        <begin position="18"/>
        <end position="109"/>
    </location>
</feature>
<evidence type="ECO:0000313" key="2">
    <source>
        <dbReference type="EMBL" id="SFJ07622.1"/>
    </source>
</evidence>
<dbReference type="Pfam" id="PF15569">
    <property type="entry name" value="Imm40"/>
    <property type="match status" value="1"/>
</dbReference>
<dbReference type="Proteomes" id="UP000198635">
    <property type="component" value="Unassembled WGS sequence"/>
</dbReference>
<evidence type="ECO:0000259" key="1">
    <source>
        <dbReference type="Pfam" id="PF15569"/>
    </source>
</evidence>
<name>A0A1I3NEL3_9BACT</name>
<dbReference type="RefSeq" id="WP_092372332.1">
    <property type="nucleotide sequence ID" value="NZ_FORX01000001.1"/>
</dbReference>
<proteinExistence type="predicted"/>
<dbReference type="AlphaFoldDB" id="A0A1I3NEL3"/>
<dbReference type="OrthoDB" id="7068062at2"/>